<comment type="similarity">
    <text evidence="1 4">Belongs to the N(4)/N(6)-methyltransferase family.</text>
</comment>
<protein>
    <recommendedName>
        <fullName evidence="4">Methyltransferase</fullName>
        <ecNumber evidence="4">2.1.1.-</ecNumber>
    </recommendedName>
</protein>
<reference evidence="7 8" key="1">
    <citation type="submission" date="2018-04" db="EMBL/GenBank/DDBJ databases">
        <title>Novel Campyloabacter and Helicobacter Species and Strains.</title>
        <authorList>
            <person name="Mannion A.J."/>
            <person name="Shen Z."/>
            <person name="Fox J.G."/>
        </authorList>
    </citation>
    <scope>NUCLEOTIDE SEQUENCE [LARGE SCALE GENOMIC DNA]</scope>
    <source>
        <strain evidence="7 8">MIT 17-337</strain>
    </source>
</reference>
<dbReference type="Proteomes" id="UP000256379">
    <property type="component" value="Unassembled WGS sequence"/>
</dbReference>
<evidence type="ECO:0000256" key="5">
    <source>
        <dbReference type="SAM" id="MobiDB-lite"/>
    </source>
</evidence>
<keyword evidence="8" id="KW-1185">Reference proteome</keyword>
<evidence type="ECO:0000256" key="1">
    <source>
        <dbReference type="ARBA" id="ARBA00006594"/>
    </source>
</evidence>
<keyword evidence="3 7" id="KW-0808">Transferase</keyword>
<evidence type="ECO:0000256" key="3">
    <source>
        <dbReference type="ARBA" id="ARBA00022679"/>
    </source>
</evidence>
<dbReference type="OrthoDB" id="9800801at2"/>
<evidence type="ECO:0000256" key="2">
    <source>
        <dbReference type="ARBA" id="ARBA00022603"/>
    </source>
</evidence>
<dbReference type="PANTHER" id="PTHR13370:SF3">
    <property type="entry name" value="TRNA (GUANINE(10)-N2)-METHYLTRANSFERASE HOMOLOG"/>
    <property type="match status" value="1"/>
</dbReference>
<dbReference type="GO" id="GO:0008170">
    <property type="term" value="F:N-methyltransferase activity"/>
    <property type="evidence" value="ECO:0007669"/>
    <property type="project" value="InterPro"/>
</dbReference>
<comment type="caution">
    <text evidence="7">The sequence shown here is derived from an EMBL/GenBank/DDBJ whole genome shotgun (WGS) entry which is preliminary data.</text>
</comment>
<dbReference type="RefSeq" id="WP_115543891.1">
    <property type="nucleotide sequence ID" value="NZ_NXLQ01000064.1"/>
</dbReference>
<dbReference type="GO" id="GO:0032259">
    <property type="term" value="P:methylation"/>
    <property type="evidence" value="ECO:0007669"/>
    <property type="project" value="UniProtKB-KW"/>
</dbReference>
<feature type="domain" description="DNA methylase N-4/N-6" evidence="6">
    <location>
        <begin position="55"/>
        <end position="345"/>
    </location>
</feature>
<dbReference type="Gene3D" id="3.40.50.150">
    <property type="entry name" value="Vaccinia Virus protein VP39"/>
    <property type="match status" value="1"/>
</dbReference>
<dbReference type="PRINTS" id="PR00508">
    <property type="entry name" value="S21N4MTFRASE"/>
</dbReference>
<gene>
    <name evidence="7" type="ORF">CQA53_10365</name>
</gene>
<evidence type="ECO:0000313" key="8">
    <source>
        <dbReference type="Proteomes" id="UP000256379"/>
    </source>
</evidence>
<organism evidence="7 8">
    <name type="scientific">Helicobacter didelphidarum</name>
    <dbReference type="NCBI Taxonomy" id="2040648"/>
    <lineage>
        <taxon>Bacteria</taxon>
        <taxon>Pseudomonadati</taxon>
        <taxon>Campylobacterota</taxon>
        <taxon>Epsilonproteobacteria</taxon>
        <taxon>Campylobacterales</taxon>
        <taxon>Helicobacteraceae</taxon>
        <taxon>Helicobacter</taxon>
    </lineage>
</organism>
<evidence type="ECO:0000313" key="7">
    <source>
        <dbReference type="EMBL" id="RDU61285.1"/>
    </source>
</evidence>
<dbReference type="PANTHER" id="PTHR13370">
    <property type="entry name" value="RNA METHYLASE-RELATED"/>
    <property type="match status" value="1"/>
</dbReference>
<dbReference type="GO" id="GO:0005737">
    <property type="term" value="C:cytoplasm"/>
    <property type="evidence" value="ECO:0007669"/>
    <property type="project" value="TreeGrafter"/>
</dbReference>
<feature type="region of interest" description="Disordered" evidence="5">
    <location>
        <begin position="208"/>
        <end position="228"/>
    </location>
</feature>
<name>A0A3D8I8E4_9HELI</name>
<dbReference type="PROSITE" id="PS00092">
    <property type="entry name" value="N6_MTASE"/>
    <property type="match status" value="1"/>
</dbReference>
<dbReference type="InterPro" id="IPR002941">
    <property type="entry name" value="DNA_methylase_N4/N6"/>
</dbReference>
<dbReference type="CDD" id="cd02440">
    <property type="entry name" value="AdoMet_MTases"/>
    <property type="match status" value="1"/>
</dbReference>
<dbReference type="InterPro" id="IPR002052">
    <property type="entry name" value="DNA_methylase_N6_adenine_CS"/>
</dbReference>
<dbReference type="EC" id="2.1.1.-" evidence="4"/>
<evidence type="ECO:0000259" key="6">
    <source>
        <dbReference type="Pfam" id="PF01555"/>
    </source>
</evidence>
<proteinExistence type="inferred from homology"/>
<dbReference type="EMBL" id="NXLQ01000064">
    <property type="protein sequence ID" value="RDU61285.1"/>
    <property type="molecule type" value="Genomic_DNA"/>
</dbReference>
<dbReference type="InterPro" id="IPR029063">
    <property type="entry name" value="SAM-dependent_MTases_sf"/>
</dbReference>
<sequence>MFQIFSSLLNKQDILSQPYSYKLQGNYEKNNLLIFGENLNAMRYLLQEKDYKEKIDLVYIDPPFGTNNVFRLGGTMSVSKESAIAYRDNFRLESYLEFLYARLVLIYKMMSEKGSLYLHIDTKMGHYVKILLDEIFGREHYLNDITRIKCNPKNFKKRGYGNIKDMILFYAKSDKFIWNEVYEQDSNDEITKRFPKRDNKGAYTTIPLHAPGATQNGETGQEWRGLKPPEGRHWRCSLSELDRLENEGLIEWSKNSVPRKKIYAKDSKGKKIQDIWEFKDTQNPIYPTQKNHSMLRRIIQASSNKDSMVMDCFCGSGGFLYEAFLLGRRFVGIDESKEAIKINKKRLERYNQDSLYPCDYEYIESCKEEKDKMCKVV</sequence>
<dbReference type="Pfam" id="PF01555">
    <property type="entry name" value="N6_N4_Mtase"/>
    <property type="match status" value="1"/>
</dbReference>
<dbReference type="AlphaFoldDB" id="A0A3D8I8E4"/>
<dbReference type="InterPro" id="IPR001091">
    <property type="entry name" value="RM_Methyltransferase"/>
</dbReference>
<dbReference type="SUPFAM" id="SSF53335">
    <property type="entry name" value="S-adenosyl-L-methionine-dependent methyltransferases"/>
    <property type="match status" value="1"/>
</dbReference>
<evidence type="ECO:0000256" key="4">
    <source>
        <dbReference type="RuleBase" id="RU362026"/>
    </source>
</evidence>
<keyword evidence="2 7" id="KW-0489">Methyltransferase</keyword>
<accession>A0A3D8I8E4</accession>
<dbReference type="GO" id="GO:0003677">
    <property type="term" value="F:DNA binding"/>
    <property type="evidence" value="ECO:0007669"/>
    <property type="project" value="InterPro"/>
</dbReference>